<keyword evidence="1" id="KW-0472">Membrane</keyword>
<sequence>MSTIIRKLSSRKLWAMVAGIVTGLAMVFGLDENTISTVAGAVVSVASVLTYIVTEGKIDAEGVKKAVEDTQKAVEAVSDAEGK</sequence>
<name>A0A644XHK8_9ZZZZ</name>
<accession>A0A644XHK8</accession>
<evidence type="ECO:0000256" key="1">
    <source>
        <dbReference type="SAM" id="Phobius"/>
    </source>
</evidence>
<reference evidence="2" key="1">
    <citation type="submission" date="2019-08" db="EMBL/GenBank/DDBJ databases">
        <authorList>
            <person name="Kucharzyk K."/>
            <person name="Murdoch R.W."/>
            <person name="Higgins S."/>
            <person name="Loffler F."/>
        </authorList>
    </citation>
    <scope>NUCLEOTIDE SEQUENCE</scope>
</reference>
<feature type="transmembrane region" description="Helical" evidence="1">
    <location>
        <begin position="12"/>
        <end position="29"/>
    </location>
</feature>
<keyword evidence="1" id="KW-0812">Transmembrane</keyword>
<dbReference type="EMBL" id="VSSQ01002484">
    <property type="protein sequence ID" value="MPM15686.1"/>
    <property type="molecule type" value="Genomic_DNA"/>
</dbReference>
<comment type="caution">
    <text evidence="2">The sequence shown here is derived from an EMBL/GenBank/DDBJ whole genome shotgun (WGS) entry which is preliminary data.</text>
</comment>
<proteinExistence type="predicted"/>
<evidence type="ECO:0008006" key="3">
    <source>
        <dbReference type="Google" id="ProtNLM"/>
    </source>
</evidence>
<evidence type="ECO:0000313" key="2">
    <source>
        <dbReference type="EMBL" id="MPM15686.1"/>
    </source>
</evidence>
<dbReference type="AlphaFoldDB" id="A0A644XHK8"/>
<gene>
    <name evidence="2" type="ORF">SDC9_62057</name>
</gene>
<organism evidence="2">
    <name type="scientific">bioreactor metagenome</name>
    <dbReference type="NCBI Taxonomy" id="1076179"/>
    <lineage>
        <taxon>unclassified sequences</taxon>
        <taxon>metagenomes</taxon>
        <taxon>ecological metagenomes</taxon>
    </lineage>
</organism>
<feature type="transmembrane region" description="Helical" evidence="1">
    <location>
        <begin position="35"/>
        <end position="54"/>
    </location>
</feature>
<protein>
    <recommendedName>
        <fullName evidence="3">Holin</fullName>
    </recommendedName>
</protein>
<keyword evidence="1" id="KW-1133">Transmembrane helix</keyword>